<gene>
    <name evidence="2" type="ORF">LAESUDRAFT_38855</name>
</gene>
<evidence type="ECO:0000259" key="1">
    <source>
        <dbReference type="PROSITE" id="PS50280"/>
    </source>
</evidence>
<dbReference type="Gene3D" id="2.170.270.10">
    <property type="entry name" value="SET domain"/>
    <property type="match status" value="1"/>
</dbReference>
<dbReference type="STRING" id="1314785.A0A165IMS7"/>
<dbReference type="SUPFAM" id="SSF82199">
    <property type="entry name" value="SET domain"/>
    <property type="match status" value="1"/>
</dbReference>
<dbReference type="PANTHER" id="PTHR47332:SF4">
    <property type="entry name" value="SET DOMAIN-CONTAINING PROTEIN 5"/>
    <property type="match status" value="1"/>
</dbReference>
<evidence type="ECO:0000313" key="3">
    <source>
        <dbReference type="Proteomes" id="UP000076871"/>
    </source>
</evidence>
<organism evidence="2 3">
    <name type="scientific">Laetiporus sulphureus 93-53</name>
    <dbReference type="NCBI Taxonomy" id="1314785"/>
    <lineage>
        <taxon>Eukaryota</taxon>
        <taxon>Fungi</taxon>
        <taxon>Dikarya</taxon>
        <taxon>Basidiomycota</taxon>
        <taxon>Agaricomycotina</taxon>
        <taxon>Agaricomycetes</taxon>
        <taxon>Polyporales</taxon>
        <taxon>Laetiporus</taxon>
    </lineage>
</organism>
<dbReference type="PROSITE" id="PS50280">
    <property type="entry name" value="SET"/>
    <property type="match status" value="1"/>
</dbReference>
<reference evidence="2 3" key="1">
    <citation type="journal article" date="2016" name="Mol. Biol. Evol.">
        <title>Comparative Genomics of Early-Diverging Mushroom-Forming Fungi Provides Insights into the Origins of Lignocellulose Decay Capabilities.</title>
        <authorList>
            <person name="Nagy L.G."/>
            <person name="Riley R."/>
            <person name="Tritt A."/>
            <person name="Adam C."/>
            <person name="Daum C."/>
            <person name="Floudas D."/>
            <person name="Sun H."/>
            <person name="Yadav J.S."/>
            <person name="Pangilinan J."/>
            <person name="Larsson K.H."/>
            <person name="Matsuura K."/>
            <person name="Barry K."/>
            <person name="Labutti K."/>
            <person name="Kuo R."/>
            <person name="Ohm R.A."/>
            <person name="Bhattacharya S.S."/>
            <person name="Shirouzu T."/>
            <person name="Yoshinaga Y."/>
            <person name="Martin F.M."/>
            <person name="Grigoriev I.V."/>
            <person name="Hibbett D.S."/>
        </authorList>
    </citation>
    <scope>NUCLEOTIDE SEQUENCE [LARGE SCALE GENOMIC DNA]</scope>
    <source>
        <strain evidence="2 3">93-53</strain>
    </source>
</reference>
<dbReference type="InterPro" id="IPR053185">
    <property type="entry name" value="SET_domain_protein"/>
</dbReference>
<dbReference type="RefSeq" id="XP_040770806.1">
    <property type="nucleotide sequence ID" value="XM_040902282.1"/>
</dbReference>
<dbReference type="InterPro" id="IPR001214">
    <property type="entry name" value="SET_dom"/>
</dbReference>
<dbReference type="SMART" id="SM00317">
    <property type="entry name" value="SET"/>
    <property type="match status" value="1"/>
</dbReference>
<proteinExistence type="predicted"/>
<keyword evidence="3" id="KW-1185">Reference proteome</keyword>
<dbReference type="Proteomes" id="UP000076871">
    <property type="component" value="Unassembled WGS sequence"/>
</dbReference>
<name>A0A165IMS7_9APHY</name>
<feature type="domain" description="SET" evidence="1">
    <location>
        <begin position="83"/>
        <end position="238"/>
    </location>
</feature>
<accession>A0A165IMS7</accession>
<dbReference type="OrthoDB" id="265717at2759"/>
<protein>
    <submittedName>
        <fullName evidence="2">SET domain-containing protein</fullName>
    </submittedName>
</protein>
<sequence>MPDQMSAEGSKPRFSPRAQILQQFPRVVSANPRLPGMPCFLYLADSAEGAEMVVIDYLKNIKPAIKVISACMERPLPYNASERCFRICPIEGKGLGMIATRDIRAGELIFAERPTYVSNSDLYTRSYDSPYADATYYSDALAGLSEHSRQSLLSLYDAYDRERMEIVPGIVGSNVFQISVPTEEDYDDTYSGVFLTLSRSNHDCTPNTNYHFSRSAFCGQFFAAVDIAAGDEISVIYTDELTTCDKRRAHLRNQYGFTCVCRVCSLPEHPLYHSDARRVSIHTFLKACKRSRGDPPNITLDKLQLLLMFTRAERLPIRYAQVLYMSAEILLAHGNAELAFDWVKESRRAFCLTIGEDSWMIEKVDDLGRQVEEKLRRMGIERSWEGPITGGSS</sequence>
<dbReference type="Pfam" id="PF00856">
    <property type="entry name" value="SET"/>
    <property type="match status" value="1"/>
</dbReference>
<dbReference type="InParanoid" id="A0A165IMS7"/>
<dbReference type="GeneID" id="63819313"/>
<dbReference type="EMBL" id="KV427605">
    <property type="protein sequence ID" value="KZT13296.1"/>
    <property type="molecule type" value="Genomic_DNA"/>
</dbReference>
<dbReference type="InterPro" id="IPR046341">
    <property type="entry name" value="SET_dom_sf"/>
</dbReference>
<dbReference type="FunCoup" id="A0A165IMS7">
    <property type="interactions" value="1"/>
</dbReference>
<dbReference type="CDD" id="cd20071">
    <property type="entry name" value="SET_SMYD"/>
    <property type="match status" value="1"/>
</dbReference>
<dbReference type="PANTHER" id="PTHR47332">
    <property type="entry name" value="SET DOMAIN-CONTAINING PROTEIN 5"/>
    <property type="match status" value="1"/>
</dbReference>
<dbReference type="AlphaFoldDB" id="A0A165IMS7"/>
<evidence type="ECO:0000313" key="2">
    <source>
        <dbReference type="EMBL" id="KZT13296.1"/>
    </source>
</evidence>